<comment type="caution">
    <text evidence="5">The sequence shown here is derived from an EMBL/GenBank/DDBJ whole genome shotgun (WGS) entry which is preliminary data.</text>
</comment>
<accession>A0A2T9KD60</accession>
<dbReference type="Proteomes" id="UP000245073">
    <property type="component" value="Unassembled WGS sequence"/>
</dbReference>
<keyword evidence="6" id="KW-1185">Reference proteome</keyword>
<gene>
    <name evidence="5" type="ORF">DDF67_01270</name>
</gene>
<dbReference type="EMBL" id="QDKQ01000011">
    <property type="protein sequence ID" value="PVM93911.1"/>
    <property type="molecule type" value="Genomic_DNA"/>
</dbReference>
<comment type="similarity">
    <text evidence="3">Belongs to the peptidase C56 family. HSP31-like subfamily.</text>
</comment>
<keyword evidence="1" id="KW-0346">Stress response</keyword>
<dbReference type="PANTHER" id="PTHR48094">
    <property type="entry name" value="PROTEIN/NUCLEIC ACID DEGLYCASE DJ-1-RELATED"/>
    <property type="match status" value="1"/>
</dbReference>
<dbReference type="SUPFAM" id="SSF52317">
    <property type="entry name" value="Class I glutamine amidotransferase-like"/>
    <property type="match status" value="1"/>
</dbReference>
<evidence type="ECO:0000256" key="2">
    <source>
        <dbReference type="ARBA" id="ARBA00023239"/>
    </source>
</evidence>
<dbReference type="InterPro" id="IPR050325">
    <property type="entry name" value="Prot/Nucl_acid_deglycase"/>
</dbReference>
<evidence type="ECO:0000313" key="6">
    <source>
        <dbReference type="Proteomes" id="UP000245073"/>
    </source>
</evidence>
<organism evidence="5 6">
    <name type="scientific">Caulobacter endophyticus</name>
    <dbReference type="NCBI Taxonomy" id="2172652"/>
    <lineage>
        <taxon>Bacteria</taxon>
        <taxon>Pseudomonadati</taxon>
        <taxon>Pseudomonadota</taxon>
        <taxon>Alphaproteobacteria</taxon>
        <taxon>Caulobacterales</taxon>
        <taxon>Caulobacteraceae</taxon>
        <taxon>Caulobacter</taxon>
    </lineage>
</organism>
<dbReference type="GO" id="GO:0019243">
    <property type="term" value="P:methylglyoxal catabolic process to D-lactate via S-lactoyl-glutathione"/>
    <property type="evidence" value="ECO:0007669"/>
    <property type="project" value="TreeGrafter"/>
</dbReference>
<feature type="domain" description="DJ-1/PfpI" evidence="4">
    <location>
        <begin position="25"/>
        <end position="222"/>
    </location>
</feature>
<proteinExistence type="inferred from homology"/>
<sequence>MKILIVLTSHDTLGDTGKKTGFWLEELAAPYYVFKDAGADLVLASPKGGQPPLDPKSDLPDFQTDMTRRFQADKAALAALAQTTPLADVNAADFDAVFYPGGHGPLWDLAESPVSVALIEAFDRAGKPHALVCHAPGALRHVKAADGRPLVAGRKVTGFTNGEEDAVELTNIVPFLVEDMLKESGGLYEKGPDWAPYVVEDGDLITGQNPASSDAVAHALVKRLTARA</sequence>
<dbReference type="GO" id="GO:0019172">
    <property type="term" value="F:glyoxalase III activity"/>
    <property type="evidence" value="ECO:0007669"/>
    <property type="project" value="TreeGrafter"/>
</dbReference>
<evidence type="ECO:0000256" key="1">
    <source>
        <dbReference type="ARBA" id="ARBA00023016"/>
    </source>
</evidence>
<dbReference type="GO" id="GO:0005737">
    <property type="term" value="C:cytoplasm"/>
    <property type="evidence" value="ECO:0007669"/>
    <property type="project" value="TreeGrafter"/>
</dbReference>
<name>A0A2T9KD60_9CAUL</name>
<dbReference type="GO" id="GO:0016740">
    <property type="term" value="F:transferase activity"/>
    <property type="evidence" value="ECO:0007669"/>
    <property type="project" value="UniProtKB-KW"/>
</dbReference>
<evidence type="ECO:0000313" key="5">
    <source>
        <dbReference type="EMBL" id="PVM93911.1"/>
    </source>
</evidence>
<dbReference type="Pfam" id="PF01965">
    <property type="entry name" value="DJ-1_PfpI"/>
    <property type="match status" value="1"/>
</dbReference>
<dbReference type="InterPro" id="IPR002818">
    <property type="entry name" value="DJ-1/PfpI"/>
</dbReference>
<dbReference type="CDD" id="cd03141">
    <property type="entry name" value="GATase1_Hsp31_like"/>
    <property type="match status" value="1"/>
</dbReference>
<keyword evidence="5" id="KW-0315">Glutamine amidotransferase</keyword>
<evidence type="ECO:0000256" key="3">
    <source>
        <dbReference type="ARBA" id="ARBA00038493"/>
    </source>
</evidence>
<dbReference type="OrthoDB" id="9792284at2"/>
<keyword evidence="5" id="KW-0808">Transferase</keyword>
<dbReference type="Gene3D" id="3.40.50.880">
    <property type="match status" value="1"/>
</dbReference>
<reference evidence="5 6" key="1">
    <citation type="submission" date="2018-04" db="EMBL/GenBank/DDBJ databases">
        <title>The genome sequence of Caulobacter sp. 744.</title>
        <authorList>
            <person name="Gao J."/>
            <person name="Sun J."/>
        </authorList>
    </citation>
    <scope>NUCLEOTIDE SEQUENCE [LARGE SCALE GENOMIC DNA]</scope>
    <source>
        <strain evidence="5 6">774</strain>
    </source>
</reference>
<dbReference type="AlphaFoldDB" id="A0A2T9KD60"/>
<keyword evidence="2" id="KW-0456">Lyase</keyword>
<protein>
    <submittedName>
        <fullName evidence="5">Type 1 glutamine amidotransferase domain-containing protein</fullName>
    </submittedName>
</protein>
<dbReference type="PANTHER" id="PTHR48094:SF11">
    <property type="entry name" value="GLUTATHIONE-INDEPENDENT GLYOXALASE HSP31-RELATED"/>
    <property type="match status" value="1"/>
</dbReference>
<evidence type="ECO:0000259" key="4">
    <source>
        <dbReference type="Pfam" id="PF01965"/>
    </source>
</evidence>
<dbReference type="InterPro" id="IPR029062">
    <property type="entry name" value="Class_I_gatase-like"/>
</dbReference>
<dbReference type="RefSeq" id="WP_109099162.1">
    <property type="nucleotide sequence ID" value="NZ_QDKQ01000011.1"/>
</dbReference>